<feature type="signal peptide" evidence="1">
    <location>
        <begin position="1"/>
        <end position="18"/>
    </location>
</feature>
<keyword evidence="1" id="KW-0732">Signal</keyword>
<comment type="caution">
    <text evidence="2">The sequence shown here is derived from an EMBL/GenBank/DDBJ whole genome shotgun (WGS) entry which is preliminary data.</text>
</comment>
<accession>A0A9E2F2I8</accession>
<organism evidence="2 3">
    <name type="scientific">Psychracetigena formicireducens</name>
    <dbReference type="NCBI Taxonomy" id="2986056"/>
    <lineage>
        <taxon>Bacteria</taxon>
        <taxon>Bacillati</taxon>
        <taxon>Candidatus Lithacetigenota</taxon>
        <taxon>Candidatus Psychracetigena</taxon>
    </lineage>
</organism>
<dbReference type="EMBL" id="QLTW01000154">
    <property type="protein sequence ID" value="MBT9145722.1"/>
    <property type="molecule type" value="Genomic_DNA"/>
</dbReference>
<dbReference type="Proteomes" id="UP000811545">
    <property type="component" value="Unassembled WGS sequence"/>
</dbReference>
<protein>
    <submittedName>
        <fullName evidence="2">Uncharacterized protein</fullName>
    </submittedName>
</protein>
<proteinExistence type="predicted"/>
<evidence type="ECO:0000313" key="3">
    <source>
        <dbReference type="Proteomes" id="UP000811545"/>
    </source>
</evidence>
<reference evidence="2 3" key="1">
    <citation type="journal article" date="2021" name="bioRxiv">
        <title>Unique metabolic strategies in Hadean analogues reveal hints for primordial physiology.</title>
        <authorList>
            <person name="Nobu M.K."/>
            <person name="Nakai R."/>
            <person name="Tamazawa S."/>
            <person name="Mori H."/>
            <person name="Toyoda A."/>
            <person name="Ijiri A."/>
            <person name="Suzuki S."/>
            <person name="Kurokawa K."/>
            <person name="Kamagata Y."/>
            <person name="Tamaki H."/>
        </authorList>
    </citation>
    <scope>NUCLEOTIDE SEQUENCE [LARGE SCALE GENOMIC DNA]</scope>
    <source>
        <strain evidence="2">BS525</strain>
    </source>
</reference>
<evidence type="ECO:0000256" key="1">
    <source>
        <dbReference type="SAM" id="SignalP"/>
    </source>
</evidence>
<name>A0A9E2F2I8_PSYF1</name>
<evidence type="ECO:0000313" key="2">
    <source>
        <dbReference type="EMBL" id="MBT9145722.1"/>
    </source>
</evidence>
<sequence length="103" mass="11770">MKYLISLMLVIFSVTASAGYEWDYKPSATVTFTLTLEPCVDLVNPDSLDLRYAYAFDSSTGETWHGCSMIAGDLVELQLIKEKEKKLLQLRLPKNVFKFREII</sequence>
<gene>
    <name evidence="2" type="ORF">DDT42_01597</name>
</gene>
<feature type="chain" id="PRO_5039349160" evidence="1">
    <location>
        <begin position="19"/>
        <end position="103"/>
    </location>
</feature>
<dbReference type="AlphaFoldDB" id="A0A9E2F2I8"/>